<organism evidence="2 3">
    <name type="scientific">Marinococcus luteus</name>
    <dbReference type="NCBI Taxonomy" id="1122204"/>
    <lineage>
        <taxon>Bacteria</taxon>
        <taxon>Bacillati</taxon>
        <taxon>Bacillota</taxon>
        <taxon>Bacilli</taxon>
        <taxon>Bacillales</taxon>
        <taxon>Bacillaceae</taxon>
        <taxon>Marinococcus</taxon>
    </lineage>
</organism>
<dbReference type="PANTHER" id="PTHR43861">
    <property type="entry name" value="TRANS-ACONITATE 2-METHYLTRANSFERASE-RELATED"/>
    <property type="match status" value="1"/>
</dbReference>
<dbReference type="AlphaFoldDB" id="A0A1H2WEY7"/>
<dbReference type="GO" id="GO:0008757">
    <property type="term" value="F:S-adenosylmethionine-dependent methyltransferase activity"/>
    <property type="evidence" value="ECO:0007669"/>
    <property type="project" value="InterPro"/>
</dbReference>
<keyword evidence="3" id="KW-1185">Reference proteome</keyword>
<evidence type="ECO:0000313" key="3">
    <source>
        <dbReference type="Proteomes" id="UP000199488"/>
    </source>
</evidence>
<dbReference type="RefSeq" id="WP_245724085.1">
    <property type="nucleotide sequence ID" value="NZ_FNNC01000005.1"/>
</dbReference>
<protein>
    <submittedName>
        <fullName evidence="2">Methyltransferase domain-containing protein</fullName>
    </submittedName>
</protein>
<name>A0A1H2WEY7_9BACI</name>
<feature type="domain" description="Methyltransferase type 11" evidence="1">
    <location>
        <begin position="40"/>
        <end position="139"/>
    </location>
</feature>
<dbReference type="CDD" id="cd02440">
    <property type="entry name" value="AdoMet_MTases"/>
    <property type="match status" value="1"/>
</dbReference>
<dbReference type="EMBL" id="FNNC01000005">
    <property type="protein sequence ID" value="SDW79046.1"/>
    <property type="molecule type" value="Genomic_DNA"/>
</dbReference>
<dbReference type="STRING" id="1122204.SAMN05421781_2395"/>
<keyword evidence="2" id="KW-0489">Methyltransferase</keyword>
<dbReference type="Proteomes" id="UP000199488">
    <property type="component" value="Unassembled WGS sequence"/>
</dbReference>
<proteinExistence type="predicted"/>
<dbReference type="InterPro" id="IPR013216">
    <property type="entry name" value="Methyltransf_11"/>
</dbReference>
<evidence type="ECO:0000313" key="2">
    <source>
        <dbReference type="EMBL" id="SDW79046.1"/>
    </source>
</evidence>
<dbReference type="SUPFAM" id="SSF53335">
    <property type="entry name" value="S-adenosyl-L-methionine-dependent methyltransferases"/>
    <property type="match status" value="1"/>
</dbReference>
<dbReference type="InterPro" id="IPR029063">
    <property type="entry name" value="SAM-dependent_MTases_sf"/>
</dbReference>
<accession>A0A1H2WEY7</accession>
<dbReference type="Gene3D" id="3.40.50.150">
    <property type="entry name" value="Vaccinia Virus protein VP39"/>
    <property type="match status" value="1"/>
</dbReference>
<reference evidence="2 3" key="1">
    <citation type="submission" date="2016-10" db="EMBL/GenBank/DDBJ databases">
        <authorList>
            <person name="de Groot N.N."/>
        </authorList>
    </citation>
    <scope>NUCLEOTIDE SEQUENCE [LARGE SCALE GENOMIC DNA]</scope>
    <source>
        <strain evidence="2 3">DSM 23126</strain>
    </source>
</reference>
<dbReference type="GO" id="GO:0032259">
    <property type="term" value="P:methylation"/>
    <property type="evidence" value="ECO:0007669"/>
    <property type="project" value="UniProtKB-KW"/>
</dbReference>
<evidence type="ECO:0000259" key="1">
    <source>
        <dbReference type="Pfam" id="PF08241"/>
    </source>
</evidence>
<sequence length="211" mass="24161">MLKDTGERIIPSEMKPTNGMLLEHLARYYFAMPYARGRVLDIACGVGYGAQMTAKGKKREVDHVLGVDIDSEAITFAQKHYYHPQLSFQTGDALDENLPMQIGTFDTIVSFETIEHVPDDRIFMKRMYALLRPGGTLIVSTPFGQGRHMPSNSPFHYHQLTTEEWEELLSRKDWPWEKLQLYYQQGVAFERPDRPGVHYPLGIAVCIKPEA</sequence>
<gene>
    <name evidence="2" type="ORF">SAMN05421781_2395</name>
</gene>
<dbReference type="Pfam" id="PF08241">
    <property type="entry name" value="Methyltransf_11"/>
    <property type="match status" value="1"/>
</dbReference>
<keyword evidence="2" id="KW-0808">Transferase</keyword>